<evidence type="ECO:0000256" key="8">
    <source>
        <dbReference type="ARBA" id="ARBA00022989"/>
    </source>
</evidence>
<dbReference type="Pfam" id="PF08263">
    <property type="entry name" value="LRRNT_2"/>
    <property type="match status" value="1"/>
</dbReference>
<dbReference type="OMA" id="WFRNITE"/>
<keyword evidence="5" id="KW-0812">Transmembrane</keyword>
<dbReference type="GO" id="GO:0006952">
    <property type="term" value="P:defense response"/>
    <property type="evidence" value="ECO:0007669"/>
    <property type="project" value="UniProtKB-ARBA"/>
</dbReference>
<dbReference type="SUPFAM" id="SSF52047">
    <property type="entry name" value="RNI-like"/>
    <property type="match status" value="1"/>
</dbReference>
<reference evidence="11" key="2">
    <citation type="submission" date="2022-03" db="EMBL/GenBank/DDBJ databases">
        <title>Draft title - Genomic analysis of global carrot germplasm unveils the trajectory of domestication and the origin of high carotenoid orange carrot.</title>
        <authorList>
            <person name="Iorizzo M."/>
            <person name="Ellison S."/>
            <person name="Senalik D."/>
            <person name="Macko-Podgorni A."/>
            <person name="Grzebelus D."/>
            <person name="Bostan H."/>
            <person name="Rolling W."/>
            <person name="Curaba J."/>
            <person name="Simon P."/>
        </authorList>
    </citation>
    <scope>NUCLEOTIDE SEQUENCE</scope>
    <source>
        <tissue evidence="11">Leaf</tissue>
    </source>
</reference>
<dbReference type="SMART" id="SM00369">
    <property type="entry name" value="LRR_TYP"/>
    <property type="match status" value="7"/>
</dbReference>
<dbReference type="Pfam" id="PF00560">
    <property type="entry name" value="LRR_1"/>
    <property type="match status" value="6"/>
</dbReference>
<evidence type="ECO:0000313" key="11">
    <source>
        <dbReference type="EMBL" id="WOH16475.1"/>
    </source>
</evidence>
<dbReference type="InterPro" id="IPR003591">
    <property type="entry name" value="Leu-rich_rpt_typical-subtyp"/>
</dbReference>
<dbReference type="SMART" id="SM00365">
    <property type="entry name" value="LRR_SD22"/>
    <property type="match status" value="7"/>
</dbReference>
<keyword evidence="10" id="KW-0325">Glycoprotein</keyword>
<dbReference type="InterPro" id="IPR001611">
    <property type="entry name" value="Leu-rich_rpt"/>
</dbReference>
<keyword evidence="4" id="KW-0433">Leucine-rich repeat</keyword>
<evidence type="ECO:0000256" key="2">
    <source>
        <dbReference type="ARBA" id="ARBA00009592"/>
    </source>
</evidence>
<dbReference type="InterPro" id="IPR032675">
    <property type="entry name" value="LRR_dom_sf"/>
</dbReference>
<keyword evidence="3" id="KW-1003">Cell membrane</keyword>
<keyword evidence="12" id="KW-1185">Reference proteome</keyword>
<evidence type="ECO:0000256" key="4">
    <source>
        <dbReference type="ARBA" id="ARBA00022614"/>
    </source>
</evidence>
<evidence type="ECO:0000256" key="6">
    <source>
        <dbReference type="ARBA" id="ARBA00022729"/>
    </source>
</evidence>
<dbReference type="FunFam" id="3.80.10.10:FF:000111">
    <property type="entry name" value="LRR receptor-like serine/threonine-protein kinase ERECTA"/>
    <property type="match status" value="1"/>
</dbReference>
<dbReference type="InterPro" id="IPR046956">
    <property type="entry name" value="RLP23-like"/>
</dbReference>
<dbReference type="AlphaFoldDB" id="A0A175YJ22"/>
<keyword evidence="7" id="KW-0677">Repeat</keyword>
<organism evidence="11 12">
    <name type="scientific">Daucus carota subsp. sativus</name>
    <name type="common">Carrot</name>
    <dbReference type="NCBI Taxonomy" id="79200"/>
    <lineage>
        <taxon>Eukaryota</taxon>
        <taxon>Viridiplantae</taxon>
        <taxon>Streptophyta</taxon>
        <taxon>Embryophyta</taxon>
        <taxon>Tracheophyta</taxon>
        <taxon>Spermatophyta</taxon>
        <taxon>Magnoliopsida</taxon>
        <taxon>eudicotyledons</taxon>
        <taxon>Gunneridae</taxon>
        <taxon>Pentapetalae</taxon>
        <taxon>asterids</taxon>
        <taxon>campanulids</taxon>
        <taxon>Apiales</taxon>
        <taxon>Apiaceae</taxon>
        <taxon>Apioideae</taxon>
        <taxon>Scandiceae</taxon>
        <taxon>Daucinae</taxon>
        <taxon>Daucus</taxon>
        <taxon>Daucus sect. Daucus</taxon>
    </lineage>
</organism>
<dbReference type="SUPFAM" id="SSF52058">
    <property type="entry name" value="L domain-like"/>
    <property type="match status" value="2"/>
</dbReference>
<evidence type="ECO:0000256" key="7">
    <source>
        <dbReference type="ARBA" id="ARBA00022737"/>
    </source>
</evidence>
<evidence type="ECO:0000256" key="3">
    <source>
        <dbReference type="ARBA" id="ARBA00022475"/>
    </source>
</evidence>
<dbReference type="FunFam" id="3.80.10.10:FF:000095">
    <property type="entry name" value="LRR receptor-like serine/threonine-protein kinase GSO1"/>
    <property type="match status" value="2"/>
</dbReference>
<keyword evidence="6" id="KW-0732">Signal</keyword>
<name>A0A175YJ22_DAUCS</name>
<protein>
    <submittedName>
        <fullName evidence="11">Uncharacterized protein</fullName>
    </submittedName>
</protein>
<dbReference type="PANTHER" id="PTHR48063">
    <property type="entry name" value="LRR RECEPTOR-LIKE KINASE"/>
    <property type="match status" value="1"/>
</dbReference>
<keyword evidence="8" id="KW-1133">Transmembrane helix</keyword>
<evidence type="ECO:0000256" key="10">
    <source>
        <dbReference type="ARBA" id="ARBA00023180"/>
    </source>
</evidence>
<comment type="subcellular location">
    <subcellularLocation>
        <location evidence="1">Cell membrane</location>
        <topology evidence="1">Single-pass type I membrane protein</topology>
    </subcellularLocation>
</comment>
<reference evidence="11" key="1">
    <citation type="journal article" date="2016" name="Nat. Genet.">
        <title>A high-quality carrot genome assembly provides new insights into carotenoid accumulation and asterid genome evolution.</title>
        <authorList>
            <person name="Iorizzo M."/>
            <person name="Ellison S."/>
            <person name="Senalik D."/>
            <person name="Zeng P."/>
            <person name="Satapoomin P."/>
            <person name="Huang J."/>
            <person name="Bowman M."/>
            <person name="Iovene M."/>
            <person name="Sanseverino W."/>
            <person name="Cavagnaro P."/>
            <person name="Yildiz M."/>
            <person name="Macko-Podgorni A."/>
            <person name="Moranska E."/>
            <person name="Grzebelus E."/>
            <person name="Grzebelus D."/>
            <person name="Ashrafi H."/>
            <person name="Zheng Z."/>
            <person name="Cheng S."/>
            <person name="Spooner D."/>
            <person name="Van Deynze A."/>
            <person name="Simon P."/>
        </authorList>
    </citation>
    <scope>NUCLEOTIDE SEQUENCE</scope>
    <source>
        <tissue evidence="11">Leaf</tissue>
    </source>
</reference>
<dbReference type="Pfam" id="PF13855">
    <property type="entry name" value="LRR_8"/>
    <property type="match status" value="3"/>
</dbReference>
<keyword evidence="9" id="KW-0472">Membrane</keyword>
<dbReference type="EMBL" id="CP093351">
    <property type="protein sequence ID" value="WOH16475.1"/>
    <property type="molecule type" value="Genomic_DNA"/>
</dbReference>
<sequence length="899" mass="99594">MAMQNYISFLLLVCAFGVLANSEFGTGSVAGGNLPRSCVESEKQALLLFKNSLVDDSSSLSSWVGDDCCAWEGIGCDNITNQVTQLEVRNVFLTSKKIHPSLLDLKYLTHLELSISSSQGIQIPEFFGSFKDLIYLNLSNSNFEGWVPQHLGNLSKLQYLDLQTNEDSYQELRMDSIQWLSKLSLLHHLDLSGVNLSSAIDWFSSINMLSKSISVLHLSGCALPSNIPRHLSFINLTSLVSLDLSANRFHASFPSWVLNNTNLEHLFLGSNYFHGLLPESIGSLSALSVLDLADNKFQGTIPLSIANLTSLSQLDLSVTRLSNPFPPNMGNLTELRYLGIAMMGLRGSLPETFCQLKKLEHLDAGGNRLTGQIPECIGNLSNLNDLSLTENSWEGFVSEYHLINLSRLLSFTISSDSNLISNISSEWVPPFQLQVVDMHSLKMGPKFPQWLLTQRNIQYLLLANASISDTIPVSWFSSLFSSLEYVDLGDNDIHGDQLSLISGASNVLTSVDLSNNRLSGKFPAFLCNLTALAYLELSNNNFTGELPRCLGNLTQLNYLVLMNNSLSGNIHFLGSLGSLTYLNLYNNKFSGKLPRTFQNFSQLIAIDLGKNNLSDVLPTWTAEQSQIKYLILRSNNFYGEIPTQLCQHKSLEVLNLADNQITGNIPSCFGNFSAMVRGLITYNFLNYSTRGAKEFEIVDETKGYEQDYTSTLKYLVSIDLSMNNISGEIPKELMDLHGLLNLNLAGNHLSGKIPNEIGKMENLIFLDLSRNELHGPIPHSLSYLNFLSQMNLSFNDLSGRIPSGYQLQTLDDPSIYAGNKQLCGPPILKPCAADTASHSVNDHNEADSDLDSDDEHMWIFAGLGPGFAVGFLGFCFTLHFSNISIHVSILANRILRRYR</sequence>
<dbReference type="PANTHER" id="PTHR48063:SF112">
    <property type="entry name" value="RECEPTOR LIKE PROTEIN 30-LIKE"/>
    <property type="match status" value="1"/>
</dbReference>
<dbReference type="InterPro" id="IPR013210">
    <property type="entry name" value="LRR_N_plant-typ"/>
</dbReference>
<dbReference type="Proteomes" id="UP000077755">
    <property type="component" value="Chromosome 9"/>
</dbReference>
<evidence type="ECO:0000313" key="12">
    <source>
        <dbReference type="Proteomes" id="UP000077755"/>
    </source>
</evidence>
<dbReference type="GO" id="GO:0051707">
    <property type="term" value="P:response to other organism"/>
    <property type="evidence" value="ECO:0007669"/>
    <property type="project" value="UniProtKB-ARBA"/>
</dbReference>
<evidence type="ECO:0000256" key="9">
    <source>
        <dbReference type="ARBA" id="ARBA00023136"/>
    </source>
</evidence>
<gene>
    <name evidence="11" type="ORF">DCAR_0936030</name>
</gene>
<proteinExistence type="inferred from homology"/>
<evidence type="ECO:0000256" key="5">
    <source>
        <dbReference type="ARBA" id="ARBA00022692"/>
    </source>
</evidence>
<comment type="similarity">
    <text evidence="2">Belongs to the RLP family.</text>
</comment>
<dbReference type="Gramene" id="KZM83483">
    <property type="protein sequence ID" value="KZM83483"/>
    <property type="gene ID" value="DCAR_031052"/>
</dbReference>
<dbReference type="Gene3D" id="3.80.10.10">
    <property type="entry name" value="Ribonuclease Inhibitor"/>
    <property type="match status" value="3"/>
</dbReference>
<accession>A0A175YJ22</accession>
<dbReference type="GO" id="GO:0005886">
    <property type="term" value="C:plasma membrane"/>
    <property type="evidence" value="ECO:0007669"/>
    <property type="project" value="UniProtKB-SubCell"/>
</dbReference>
<evidence type="ECO:0000256" key="1">
    <source>
        <dbReference type="ARBA" id="ARBA00004251"/>
    </source>
</evidence>